<comment type="caution">
    <text evidence="2">The sequence shown here is derived from an EMBL/GenBank/DDBJ whole genome shotgun (WGS) entry which is preliminary data.</text>
</comment>
<feature type="domain" description="RNA ligase" evidence="1">
    <location>
        <begin position="175"/>
        <end position="320"/>
    </location>
</feature>
<dbReference type="InterPro" id="IPR021122">
    <property type="entry name" value="RNA_ligase_dom_REL/Rnl2"/>
</dbReference>
<dbReference type="GO" id="GO:0016874">
    <property type="term" value="F:ligase activity"/>
    <property type="evidence" value="ECO:0007669"/>
    <property type="project" value="UniProtKB-KW"/>
</dbReference>
<dbReference type="SUPFAM" id="SSF56091">
    <property type="entry name" value="DNA ligase/mRNA capping enzyme, catalytic domain"/>
    <property type="match status" value="1"/>
</dbReference>
<keyword evidence="2" id="KW-0436">Ligase</keyword>
<proteinExistence type="predicted"/>
<organism evidence="2 3">
    <name type="scientific">Bifidobacterium adolescentis</name>
    <dbReference type="NCBI Taxonomy" id="1680"/>
    <lineage>
        <taxon>Bacteria</taxon>
        <taxon>Bacillati</taxon>
        <taxon>Actinomycetota</taxon>
        <taxon>Actinomycetes</taxon>
        <taxon>Bifidobacteriales</taxon>
        <taxon>Bifidobacteriaceae</taxon>
        <taxon>Bifidobacterium</taxon>
    </lineage>
</organism>
<protein>
    <submittedName>
        <fullName evidence="2">2'-5' RNA ligase</fullName>
    </submittedName>
</protein>
<gene>
    <name evidence="2" type="ORF">B0487_2152</name>
</gene>
<evidence type="ECO:0000313" key="3">
    <source>
        <dbReference type="Proteomes" id="UP000193377"/>
    </source>
</evidence>
<dbReference type="Pfam" id="PF21189">
    <property type="entry name" value="PHA02142"/>
    <property type="match status" value="1"/>
</dbReference>
<dbReference type="Pfam" id="PF09414">
    <property type="entry name" value="RNA_ligase"/>
    <property type="match status" value="1"/>
</dbReference>
<accession>A0A1X2YR70</accession>
<name>A0A1X2YR70_BIFAD</name>
<evidence type="ECO:0000313" key="2">
    <source>
        <dbReference type="EMBL" id="OSG84665.1"/>
    </source>
</evidence>
<dbReference type="EMBL" id="LNKD01000008">
    <property type="protein sequence ID" value="OSG84665.1"/>
    <property type="molecule type" value="Genomic_DNA"/>
</dbReference>
<dbReference type="Proteomes" id="UP000193377">
    <property type="component" value="Unassembled WGS sequence"/>
</dbReference>
<sequence length="351" mass="39490">MVRKMVSVQKIEGVYPIENADRIEKVRIGGWIVVVGKDMGLKPGDHVAYYEIDSMLPADDPRYTDLQKRGQRTVPVSNTITGEEKEITGHVLRTARLRGVYSQGLVMPLSTIGVPENTPIGTDITLQADVWKYEELPPLKGGDMVGAFNAPCSKSDATRVQNLTAYWDEIRRIAWTPTVKVDGTSTTIYRDMDDTVHVYSRNWKLKPECTNMQVAVKTGLVDALEKGMVCQFELCGPSVNGNRLKLASYRPFVFAVWRDNMKLDRRDWPKAMLDNAVPLLDETEWKPTGDVMDMIAKVDGLRGNVTRDLLDEGIVWHAKAGERLSDGLYNELGSNRCFKIINNKYLTKHGL</sequence>
<dbReference type="AlphaFoldDB" id="A0A1X2YR70"/>
<evidence type="ECO:0000259" key="1">
    <source>
        <dbReference type="Pfam" id="PF09414"/>
    </source>
</evidence>
<reference evidence="2 3" key="1">
    <citation type="journal article" date="2016" name="Sci. Rep.">
        <title>Evaluation of genetic diversity among strains of the human gut commensal Bifidobacterium adolescentis.</title>
        <authorList>
            <person name="Duranti S."/>
            <person name="Milani C."/>
            <person name="Lugli G.A."/>
            <person name="Mancabelli L."/>
            <person name="Turroni F."/>
            <person name="Ferrario C."/>
            <person name="Mangifesta M."/>
            <person name="Viappiani A."/>
            <person name="Sanchez B."/>
            <person name="Margolles A."/>
            <person name="van Sinderen D."/>
            <person name="Ventura M."/>
        </authorList>
    </citation>
    <scope>NUCLEOTIDE SEQUENCE [LARGE SCALE GENOMIC DNA]</scope>
    <source>
        <strain evidence="2 3">487B</strain>
    </source>
</reference>